<name>N1ZUM4_9FIRM</name>
<dbReference type="GO" id="GO:0003677">
    <property type="term" value="F:DNA binding"/>
    <property type="evidence" value="ECO:0007669"/>
    <property type="project" value="InterPro"/>
</dbReference>
<dbReference type="Proteomes" id="UP000012589">
    <property type="component" value="Unassembled WGS sequence"/>
</dbReference>
<organism evidence="2 3">
    <name type="scientific">Eubacterium plexicaudatum ASF492</name>
    <dbReference type="NCBI Taxonomy" id="1235802"/>
    <lineage>
        <taxon>Bacteria</taxon>
        <taxon>Bacillati</taxon>
        <taxon>Bacillota</taxon>
        <taxon>Clostridia</taxon>
        <taxon>Eubacteriales</taxon>
        <taxon>Eubacteriaceae</taxon>
        <taxon>Eubacterium</taxon>
    </lineage>
</organism>
<dbReference type="STRING" id="1235802.C823_05940"/>
<dbReference type="InterPro" id="IPR010982">
    <property type="entry name" value="Lambda_DNA-bd_dom_sf"/>
</dbReference>
<accession>N1ZUM4</accession>
<protein>
    <recommendedName>
        <fullName evidence="1">HTH cro/C1-type domain-containing protein</fullName>
    </recommendedName>
</protein>
<dbReference type="InterPro" id="IPR001387">
    <property type="entry name" value="Cro/C1-type_HTH"/>
</dbReference>
<gene>
    <name evidence="2" type="ORF">C823_05940</name>
</gene>
<feature type="domain" description="HTH cro/C1-type" evidence="1">
    <location>
        <begin position="8"/>
        <end position="66"/>
    </location>
</feature>
<dbReference type="SUPFAM" id="SSF47413">
    <property type="entry name" value="lambda repressor-like DNA-binding domains"/>
    <property type="match status" value="1"/>
</dbReference>
<reference evidence="2 3" key="1">
    <citation type="journal article" date="2014" name="Genome Announc.">
        <title>Draft genome sequences of the altered schaedler flora, a defined bacterial community from gnotobiotic mice.</title>
        <authorList>
            <person name="Wannemuehler M.J."/>
            <person name="Overstreet A.M."/>
            <person name="Ward D.V."/>
            <person name="Phillips G.J."/>
        </authorList>
    </citation>
    <scope>NUCLEOTIDE SEQUENCE [LARGE SCALE GENOMIC DNA]</scope>
    <source>
        <strain evidence="2 3">ASF492</strain>
    </source>
</reference>
<evidence type="ECO:0000313" key="2">
    <source>
        <dbReference type="EMBL" id="EMZ17520.1"/>
    </source>
</evidence>
<evidence type="ECO:0000259" key="1">
    <source>
        <dbReference type="Pfam" id="PF13443"/>
    </source>
</evidence>
<sequence length="75" mass="8834">MISYEPFWHTLEDRQMTTYTLITKYGISKGTIHRMKHNFCLSTRTIDDLCKIVKCNVQDVMVFIDEDNLNCDVPC</sequence>
<keyword evidence="3" id="KW-1185">Reference proteome</keyword>
<dbReference type="OrthoDB" id="9807880at2"/>
<evidence type="ECO:0000313" key="3">
    <source>
        <dbReference type="Proteomes" id="UP000012589"/>
    </source>
</evidence>
<dbReference type="eggNOG" id="COG3655">
    <property type="taxonomic scope" value="Bacteria"/>
</dbReference>
<dbReference type="PATRIC" id="fig|1235802.3.peg.6275"/>
<dbReference type="AlphaFoldDB" id="N1ZUM4"/>
<dbReference type="Pfam" id="PF13443">
    <property type="entry name" value="HTH_26"/>
    <property type="match status" value="1"/>
</dbReference>
<proteinExistence type="predicted"/>
<dbReference type="HOGENOM" id="CLU_066192_31_1_9"/>
<dbReference type="EMBL" id="AQFT01000206">
    <property type="protein sequence ID" value="EMZ17520.1"/>
    <property type="molecule type" value="Genomic_DNA"/>
</dbReference>
<comment type="caution">
    <text evidence="2">The sequence shown here is derived from an EMBL/GenBank/DDBJ whole genome shotgun (WGS) entry which is preliminary data.</text>
</comment>